<keyword evidence="2" id="KW-1185">Reference proteome</keyword>
<evidence type="ECO:0000313" key="1">
    <source>
        <dbReference type="EMBL" id="CAR55734.1"/>
    </source>
</evidence>
<accession>B4EMD8</accession>
<organism evidence="1 2">
    <name type="scientific">Burkholderia cenocepacia (strain ATCC BAA-245 / DSM 16553 / LMG 16656 / NCTC 13227 / J2315 / CF5610)</name>
    <name type="common">Burkholderia cepacia (strain J2315)</name>
    <dbReference type="NCBI Taxonomy" id="216591"/>
    <lineage>
        <taxon>Bacteria</taxon>
        <taxon>Pseudomonadati</taxon>
        <taxon>Pseudomonadota</taxon>
        <taxon>Betaproteobacteria</taxon>
        <taxon>Burkholderiales</taxon>
        <taxon>Burkholderiaceae</taxon>
        <taxon>Burkholderia</taxon>
        <taxon>Burkholderia cepacia complex</taxon>
    </lineage>
</organism>
<dbReference type="HOGENOM" id="CLU_2056930_0_0_4"/>
<protein>
    <submittedName>
        <fullName evidence="1">Hypothetical phage protein</fullName>
    </submittedName>
</protein>
<dbReference type="KEGG" id="bcj:BCAM1876"/>
<dbReference type="AlphaFoldDB" id="B4EMD8"/>
<dbReference type="EMBL" id="AM747721">
    <property type="protein sequence ID" value="CAR55734.1"/>
    <property type="molecule type" value="Genomic_DNA"/>
</dbReference>
<dbReference type="Proteomes" id="UP000001035">
    <property type="component" value="Chromosome 2"/>
</dbReference>
<proteinExistence type="predicted"/>
<gene>
    <name evidence="1" type="ORF">BCAM1876</name>
</gene>
<name>B4EMD8_BURCJ</name>
<sequence>MCLCVAAGSASAQQSLRDALSNYQAQLQNNATDQFCDSLKTFGGLAAQANKKGISRYKFKDVTARMIARQPDLTPAQRPVVTRVALNIADDIYMHGITDESDGIAEARLNCVEQVQSGL</sequence>
<reference evidence="1 2" key="1">
    <citation type="journal article" date="2009" name="J. Bacteriol.">
        <title>The genome of Burkholderia cenocepacia J2315, an epidemic pathogen of cystic fibrosis patients.</title>
        <authorList>
            <person name="Holden M.T."/>
            <person name="Seth-Smith H.M."/>
            <person name="Crossman L.C."/>
            <person name="Sebaihia M."/>
            <person name="Bentley S.D."/>
            <person name="Cerdeno-Tarraga A.M."/>
            <person name="Thomson N.R."/>
            <person name="Bason N."/>
            <person name="Quail M.A."/>
            <person name="Sharp S."/>
            <person name="Cherevach I."/>
            <person name="Churcher C."/>
            <person name="Goodhead I."/>
            <person name="Hauser H."/>
            <person name="Holroyd N."/>
            <person name="Mungall K."/>
            <person name="Scott P."/>
            <person name="Walker D."/>
            <person name="White B."/>
            <person name="Rose H."/>
            <person name="Iversen P."/>
            <person name="Mil-Homens D."/>
            <person name="Rocha E.P."/>
            <person name="Fialho A.M."/>
            <person name="Baldwin A."/>
            <person name="Dowson C."/>
            <person name="Barrell B.G."/>
            <person name="Govan J.R."/>
            <person name="Vandamme P."/>
            <person name="Hart C.A."/>
            <person name="Mahenthiralingam E."/>
            <person name="Parkhill J."/>
        </authorList>
    </citation>
    <scope>NUCLEOTIDE SEQUENCE [LARGE SCALE GENOMIC DNA]</scope>
    <source>
        <strain evidence="2">ATCC BAA-245 / DSM 16553 / LMG 16656 / NCTC 13227 / J2315 / CF5610</strain>
    </source>
</reference>
<evidence type="ECO:0000313" key="2">
    <source>
        <dbReference type="Proteomes" id="UP000001035"/>
    </source>
</evidence>